<dbReference type="CDD" id="cd00995">
    <property type="entry name" value="PBP2_NikA_DppA_OppA_like"/>
    <property type="match status" value="1"/>
</dbReference>
<dbReference type="PATRIC" id="fig|908627.4.peg.1223"/>
<dbReference type="Pfam" id="PF00496">
    <property type="entry name" value="SBP_bac_5"/>
    <property type="match status" value="1"/>
</dbReference>
<dbReference type="PIRSF" id="PIRSF002741">
    <property type="entry name" value="MppA"/>
    <property type="match status" value="1"/>
</dbReference>
<proteinExistence type="inferred from homology"/>
<dbReference type="GO" id="GO:0043190">
    <property type="term" value="C:ATP-binding cassette (ABC) transporter complex"/>
    <property type="evidence" value="ECO:0007669"/>
    <property type="project" value="InterPro"/>
</dbReference>
<comment type="caution">
    <text evidence="5">The sequence shown here is derived from an EMBL/GenBank/DDBJ whole genome shotgun (WGS) entry which is preliminary data.</text>
</comment>
<keyword evidence="6" id="KW-1185">Reference proteome</keyword>
<dbReference type="InterPro" id="IPR039424">
    <property type="entry name" value="SBP_5"/>
</dbReference>
<dbReference type="Gene3D" id="3.10.105.10">
    <property type="entry name" value="Dipeptide-binding Protein, Domain 3"/>
    <property type="match status" value="1"/>
</dbReference>
<evidence type="ECO:0000256" key="3">
    <source>
        <dbReference type="SAM" id="SignalP"/>
    </source>
</evidence>
<dbReference type="PANTHER" id="PTHR30290:SF38">
    <property type="entry name" value="D,D-DIPEPTIDE-BINDING PERIPLASMIC PROTEIN DDPA-RELATED"/>
    <property type="match status" value="1"/>
</dbReference>
<feature type="chain" id="PRO_5005249432" description="Solute-binding protein family 5 domain-containing protein" evidence="3">
    <location>
        <begin position="28"/>
        <end position="533"/>
    </location>
</feature>
<dbReference type="InterPro" id="IPR030678">
    <property type="entry name" value="Peptide/Ni-bd"/>
</dbReference>
<dbReference type="SUPFAM" id="SSF53850">
    <property type="entry name" value="Periplasmic binding protein-like II"/>
    <property type="match status" value="1"/>
</dbReference>
<dbReference type="EMBL" id="AEJF01000051">
    <property type="protein sequence ID" value="KLU27159.1"/>
    <property type="molecule type" value="Genomic_DNA"/>
</dbReference>
<protein>
    <recommendedName>
        <fullName evidence="4">Solute-binding protein family 5 domain-containing protein</fullName>
    </recommendedName>
</protein>
<dbReference type="Gene3D" id="3.40.190.10">
    <property type="entry name" value="Periplasmic binding protein-like II"/>
    <property type="match status" value="1"/>
</dbReference>
<keyword evidence="2 3" id="KW-0732">Signal</keyword>
<evidence type="ECO:0000256" key="2">
    <source>
        <dbReference type="ARBA" id="ARBA00022729"/>
    </source>
</evidence>
<organism evidence="5 6">
    <name type="scientific">Caballeronia mineralivorans PML1(12)</name>
    <dbReference type="NCBI Taxonomy" id="908627"/>
    <lineage>
        <taxon>Bacteria</taxon>
        <taxon>Pseudomonadati</taxon>
        <taxon>Pseudomonadota</taxon>
        <taxon>Betaproteobacteria</taxon>
        <taxon>Burkholderiales</taxon>
        <taxon>Burkholderiaceae</taxon>
        <taxon>Caballeronia</taxon>
    </lineage>
</organism>
<sequence>MRSICLCKWFVALTVCTCLLMPTITIAQKSGGTLRAIMRDNPPTASIQEEATTSTVIPFMPVFNNLVVFDQLSRRNDASSIKPDLADSWAWSLDRKTLTFKLHPGVKWHDGVAFTSADVKCTWDSITGKRDSGWRKNPRRPWYENLESVNTSGDLEVSFVLRRPQPSFIMMLASGFSPVYPCHVDAQTMRTHPIGTGPFKLAEFRRNRAIRLVRNSDYFKSGKPKLDAIEYRIIPNQGTRMLTFESGQADLTWREVNIEAEKNIKAQQPNAICDMAPHATTGQILYNPNDPTFKDQRLRRAIALAIDHDAFNAVMAHGKAPVAGLMLAPPGGSWGLSQNQLADLPGYSKDVNKSRDEGRQLMAQLGYGPAHHLQARLTVVNRETHVAPATLLTDQLRTIYIDATLDPVEISVANQREIQRSGYQFLMFSAAPPIDDPDSVLFGSYACKASTNYSDYCDPQTQKMIEEQSQTADPVKRKALVNAIDRRITQQAVRPVVFGEYLGYCRQPYVKNLVQATNGLYDSYRYEDVSIEK</sequence>
<dbReference type="GO" id="GO:0030288">
    <property type="term" value="C:outer membrane-bounded periplasmic space"/>
    <property type="evidence" value="ECO:0007669"/>
    <property type="project" value="UniProtKB-ARBA"/>
</dbReference>
<name>A0A0J1D357_9BURK</name>
<evidence type="ECO:0000313" key="5">
    <source>
        <dbReference type="EMBL" id="KLU27159.1"/>
    </source>
</evidence>
<evidence type="ECO:0000313" key="6">
    <source>
        <dbReference type="Proteomes" id="UP000035963"/>
    </source>
</evidence>
<feature type="signal peptide" evidence="3">
    <location>
        <begin position="1"/>
        <end position="27"/>
    </location>
</feature>
<dbReference type="GO" id="GO:0015833">
    <property type="term" value="P:peptide transport"/>
    <property type="evidence" value="ECO:0007669"/>
    <property type="project" value="TreeGrafter"/>
</dbReference>
<accession>A0A0J1D357</accession>
<dbReference type="InterPro" id="IPR000914">
    <property type="entry name" value="SBP_5_dom"/>
</dbReference>
<gene>
    <name evidence="5" type="ORF">EOS_05550</name>
</gene>
<dbReference type="GO" id="GO:1904680">
    <property type="term" value="F:peptide transmembrane transporter activity"/>
    <property type="evidence" value="ECO:0007669"/>
    <property type="project" value="TreeGrafter"/>
</dbReference>
<comment type="similarity">
    <text evidence="1">Belongs to the bacterial solute-binding protein 5 family.</text>
</comment>
<evidence type="ECO:0000259" key="4">
    <source>
        <dbReference type="Pfam" id="PF00496"/>
    </source>
</evidence>
<dbReference type="AlphaFoldDB" id="A0A0J1D357"/>
<dbReference type="RefSeq" id="WP_047845611.1">
    <property type="nucleotide sequence ID" value="NZ_AEJF01000051.1"/>
</dbReference>
<reference evidence="5 6" key="1">
    <citation type="journal article" date="2015" name="Genome Announc.">
        <title>Draft Genome Sequence of Burkholderia sp. Strain PML1(12), an Ectomycorrhizosphere-Inhabiting Bacterium with Effective Mineral-Weathering Ability.</title>
        <authorList>
            <person name="Uroz S."/>
            <person name="Oger P."/>
        </authorList>
    </citation>
    <scope>NUCLEOTIDE SEQUENCE [LARGE SCALE GENOMIC DNA]</scope>
    <source>
        <strain evidence="6">PML1(12)</strain>
    </source>
</reference>
<feature type="domain" description="Solute-binding protein family 5" evidence="4">
    <location>
        <begin position="81"/>
        <end position="450"/>
    </location>
</feature>
<dbReference type="PANTHER" id="PTHR30290">
    <property type="entry name" value="PERIPLASMIC BINDING COMPONENT OF ABC TRANSPORTER"/>
    <property type="match status" value="1"/>
</dbReference>
<dbReference type="Proteomes" id="UP000035963">
    <property type="component" value="Unassembled WGS sequence"/>
</dbReference>
<evidence type="ECO:0000256" key="1">
    <source>
        <dbReference type="ARBA" id="ARBA00005695"/>
    </source>
</evidence>